<reference evidence="1 2" key="1">
    <citation type="submission" date="2024-01" db="EMBL/GenBank/DDBJ databases">
        <title>Genome assemblies of Stephania.</title>
        <authorList>
            <person name="Yang L."/>
        </authorList>
    </citation>
    <scope>NUCLEOTIDE SEQUENCE [LARGE SCALE GENOMIC DNA]</scope>
    <source>
        <strain evidence="1">YNDBR</strain>
        <tissue evidence="1">Leaf</tissue>
    </source>
</reference>
<keyword evidence="2" id="KW-1185">Reference proteome</keyword>
<evidence type="ECO:0000313" key="2">
    <source>
        <dbReference type="Proteomes" id="UP001420932"/>
    </source>
</evidence>
<evidence type="ECO:0000313" key="1">
    <source>
        <dbReference type="EMBL" id="KAK9108261.1"/>
    </source>
</evidence>
<sequence length="90" mass="9940">MNDLHAIAYVLRLSQTHTIVATEGPKGSSTFFCKGGFLCSDHDLVDVQCIVISHKIYMTSTQSPLPDKSYIGPHNNLFSQQVDLDLALVF</sequence>
<dbReference type="AlphaFoldDB" id="A0AAP0I425"/>
<organism evidence="1 2">
    <name type="scientific">Stephania yunnanensis</name>
    <dbReference type="NCBI Taxonomy" id="152371"/>
    <lineage>
        <taxon>Eukaryota</taxon>
        <taxon>Viridiplantae</taxon>
        <taxon>Streptophyta</taxon>
        <taxon>Embryophyta</taxon>
        <taxon>Tracheophyta</taxon>
        <taxon>Spermatophyta</taxon>
        <taxon>Magnoliopsida</taxon>
        <taxon>Ranunculales</taxon>
        <taxon>Menispermaceae</taxon>
        <taxon>Menispermoideae</taxon>
        <taxon>Cissampelideae</taxon>
        <taxon>Stephania</taxon>
    </lineage>
</organism>
<name>A0AAP0I425_9MAGN</name>
<comment type="caution">
    <text evidence="1">The sequence shown here is derived from an EMBL/GenBank/DDBJ whole genome shotgun (WGS) entry which is preliminary data.</text>
</comment>
<dbReference type="Proteomes" id="UP001420932">
    <property type="component" value="Unassembled WGS sequence"/>
</dbReference>
<proteinExistence type="predicted"/>
<accession>A0AAP0I425</accession>
<dbReference type="EMBL" id="JBBNAF010000010">
    <property type="protein sequence ID" value="KAK9108261.1"/>
    <property type="molecule type" value="Genomic_DNA"/>
</dbReference>
<gene>
    <name evidence="1" type="ORF">Syun_024272</name>
</gene>
<protein>
    <submittedName>
        <fullName evidence="1">Uncharacterized protein</fullName>
    </submittedName>
</protein>